<protein>
    <submittedName>
        <fullName evidence="1">Uncharacterized protein</fullName>
    </submittedName>
</protein>
<comment type="caution">
    <text evidence="1">The sequence shown here is derived from an EMBL/GenBank/DDBJ whole genome shotgun (WGS) entry which is preliminary data.</text>
</comment>
<accession>A0A0G0IMG3</accession>
<reference evidence="1 2" key="1">
    <citation type="journal article" date="2015" name="Nature">
        <title>rRNA introns, odd ribosomes, and small enigmatic genomes across a large radiation of phyla.</title>
        <authorList>
            <person name="Brown C.T."/>
            <person name="Hug L.A."/>
            <person name="Thomas B.C."/>
            <person name="Sharon I."/>
            <person name="Castelle C.J."/>
            <person name="Singh A."/>
            <person name="Wilkins M.J."/>
            <person name="Williams K.H."/>
            <person name="Banfield J.F."/>
        </authorList>
    </citation>
    <scope>NUCLEOTIDE SEQUENCE [LARGE SCALE GENOMIC DNA]</scope>
</reference>
<dbReference type="SUPFAM" id="SSF50630">
    <property type="entry name" value="Acid proteases"/>
    <property type="match status" value="1"/>
</dbReference>
<dbReference type="AlphaFoldDB" id="A0A0G0IMG3"/>
<proteinExistence type="predicted"/>
<name>A0A0G0IMG3_9BACT</name>
<dbReference type="EMBL" id="LBSV01000008">
    <property type="protein sequence ID" value="KKQ25409.1"/>
    <property type="molecule type" value="Genomic_DNA"/>
</dbReference>
<evidence type="ECO:0000313" key="1">
    <source>
        <dbReference type="EMBL" id="KKQ25409.1"/>
    </source>
</evidence>
<evidence type="ECO:0000313" key="2">
    <source>
        <dbReference type="Proteomes" id="UP000034917"/>
    </source>
</evidence>
<organism evidence="1 2">
    <name type="scientific">Candidatus Roizmanbacteria bacterium GW2011_GWC2_37_13</name>
    <dbReference type="NCBI Taxonomy" id="1618486"/>
    <lineage>
        <taxon>Bacteria</taxon>
        <taxon>Candidatus Roizmaniibacteriota</taxon>
    </lineage>
</organism>
<gene>
    <name evidence="1" type="ORF">US40_C0008G0003</name>
</gene>
<sequence length="117" mass="13375">MNPYLDIQKNPHIQVKVDGKESFVIDCFIDTGFTGGIILPIKYKNYFQDKPNFMQRFILADGSLMPVGLYKIRVGYKNINKVVSGFFTKSKEALIGIEFLTGLRFILDLKKFTVSLD</sequence>
<dbReference type="Proteomes" id="UP000034917">
    <property type="component" value="Unassembled WGS sequence"/>
</dbReference>
<dbReference type="InterPro" id="IPR021109">
    <property type="entry name" value="Peptidase_aspartic_dom_sf"/>
</dbReference>